<accession>A0A7S1XX67</accession>
<reference evidence="3" key="1">
    <citation type="submission" date="2021-01" db="EMBL/GenBank/DDBJ databases">
        <authorList>
            <person name="Corre E."/>
            <person name="Pelletier E."/>
            <person name="Niang G."/>
            <person name="Scheremetjew M."/>
            <person name="Finn R."/>
            <person name="Kale V."/>
            <person name="Holt S."/>
            <person name="Cochrane G."/>
            <person name="Meng A."/>
            <person name="Brown T."/>
            <person name="Cohen L."/>
        </authorList>
    </citation>
    <scope>NUCLEOTIDE SEQUENCE</scope>
    <source>
        <strain evidence="3">CCMP2877</strain>
    </source>
</reference>
<dbReference type="AlphaFoldDB" id="A0A7S1XX67"/>
<organism evidence="3">
    <name type="scientific">Phaeomonas parva</name>
    <dbReference type="NCBI Taxonomy" id="124430"/>
    <lineage>
        <taxon>Eukaryota</taxon>
        <taxon>Sar</taxon>
        <taxon>Stramenopiles</taxon>
        <taxon>Ochrophyta</taxon>
        <taxon>Pinguiophyceae</taxon>
        <taxon>Pinguiochrysidales</taxon>
        <taxon>Pinguiochrysidaceae</taxon>
        <taxon>Phaeomonas</taxon>
    </lineage>
</organism>
<proteinExistence type="predicted"/>
<gene>
    <name evidence="3" type="ORF">PPAR1163_LOCUS21667</name>
</gene>
<name>A0A7S1XX67_9STRA</name>
<keyword evidence="2" id="KW-0472">Membrane</keyword>
<evidence type="ECO:0000256" key="1">
    <source>
        <dbReference type="SAM" id="MobiDB-lite"/>
    </source>
</evidence>
<keyword evidence="2" id="KW-1133">Transmembrane helix</keyword>
<feature type="region of interest" description="Disordered" evidence="1">
    <location>
        <begin position="124"/>
        <end position="146"/>
    </location>
</feature>
<feature type="transmembrane region" description="Helical" evidence="2">
    <location>
        <begin position="31"/>
        <end position="48"/>
    </location>
</feature>
<protein>
    <submittedName>
        <fullName evidence="3">Uncharacterized protein</fullName>
    </submittedName>
</protein>
<feature type="transmembrane region" description="Helical" evidence="2">
    <location>
        <begin position="69"/>
        <end position="93"/>
    </location>
</feature>
<keyword evidence="2" id="KW-0812">Transmembrane</keyword>
<evidence type="ECO:0000256" key="2">
    <source>
        <dbReference type="SAM" id="Phobius"/>
    </source>
</evidence>
<evidence type="ECO:0000313" key="3">
    <source>
        <dbReference type="EMBL" id="CAD9263284.1"/>
    </source>
</evidence>
<sequence>MGGGADDADCGDAENKLGCILSYNSHVELCVVNYTMLAVSLVAAGGLLEAERRLDPSRFGRKFVWQAAAFMAVAAFQITLCFVVNCSGVSIIWCVRFRWGGSCSQGARGALHAVRGAPGAFPASLTQAPSAPQERRRGLQLHHRPR</sequence>
<dbReference type="EMBL" id="HBGJ01034167">
    <property type="protein sequence ID" value="CAD9263284.1"/>
    <property type="molecule type" value="Transcribed_RNA"/>
</dbReference>